<keyword evidence="5 7" id="KW-0472">Membrane</keyword>
<protein>
    <submittedName>
        <fullName evidence="8">AI-2E family transporter</fullName>
    </submittedName>
</protein>
<name>A0ABV9NEI8_9GAMM</name>
<evidence type="ECO:0000256" key="6">
    <source>
        <dbReference type="SAM" id="MobiDB-lite"/>
    </source>
</evidence>
<keyword evidence="3 7" id="KW-0812">Transmembrane</keyword>
<feature type="transmembrane region" description="Helical" evidence="7">
    <location>
        <begin position="48"/>
        <end position="66"/>
    </location>
</feature>
<sequence length="363" mass="39393">MSAAAAAPPGPPAEPEPPRARRTRPLWILALLAIAFSCWAARDLLVPITLAMFLAVLGSPLVSRMQRLWVPRWLGALFLVVGGLGLTGVLASQLAVPAAEWVRNAPGELRKQMPKLRALTQPVEQANRAAEALASATSSGNVPQRLTVIERRSDLWDMLARAPSVLTALLAVVLLTYFFLVFGQTFQRKAIALLPERSYQRVTVGILQSIAHDVARYVVTITLINVGVAAVMTGMLWLMGLGLTNALLWGVAAGLLNFAPYVGPLIGVLAYAVVGIISFDEPTRALMLPAGYLLLHTLEGQLITPIILGRRLAISPLVLLLWLMLWGFLWGIPGLLLAVPMLVCFKIVFSKVEGWEGWARLLE</sequence>
<evidence type="ECO:0000313" key="8">
    <source>
        <dbReference type="EMBL" id="MFC4726802.1"/>
    </source>
</evidence>
<dbReference type="PANTHER" id="PTHR21716">
    <property type="entry name" value="TRANSMEMBRANE PROTEIN"/>
    <property type="match status" value="1"/>
</dbReference>
<comment type="caution">
    <text evidence="8">The sequence shown here is derived from an EMBL/GenBank/DDBJ whole genome shotgun (WGS) entry which is preliminary data.</text>
</comment>
<keyword evidence="9" id="KW-1185">Reference proteome</keyword>
<organism evidence="8 9">
    <name type="scientific">Coralloluteibacterium thermophilum</name>
    <dbReference type="NCBI Taxonomy" id="2707049"/>
    <lineage>
        <taxon>Bacteria</taxon>
        <taxon>Pseudomonadati</taxon>
        <taxon>Pseudomonadota</taxon>
        <taxon>Gammaproteobacteria</taxon>
        <taxon>Lysobacterales</taxon>
        <taxon>Lysobacteraceae</taxon>
        <taxon>Coralloluteibacterium</taxon>
    </lineage>
</organism>
<evidence type="ECO:0000256" key="3">
    <source>
        <dbReference type="ARBA" id="ARBA00022692"/>
    </source>
</evidence>
<feature type="region of interest" description="Disordered" evidence="6">
    <location>
        <begin position="1"/>
        <end position="20"/>
    </location>
</feature>
<evidence type="ECO:0000256" key="1">
    <source>
        <dbReference type="ARBA" id="ARBA00004141"/>
    </source>
</evidence>
<dbReference type="Pfam" id="PF01594">
    <property type="entry name" value="AI-2E_transport"/>
    <property type="match status" value="1"/>
</dbReference>
<evidence type="ECO:0000256" key="7">
    <source>
        <dbReference type="SAM" id="Phobius"/>
    </source>
</evidence>
<evidence type="ECO:0000256" key="2">
    <source>
        <dbReference type="ARBA" id="ARBA00009773"/>
    </source>
</evidence>
<evidence type="ECO:0000313" key="9">
    <source>
        <dbReference type="Proteomes" id="UP001595892"/>
    </source>
</evidence>
<feature type="transmembrane region" description="Helical" evidence="7">
    <location>
        <begin position="73"/>
        <end position="96"/>
    </location>
</feature>
<dbReference type="EMBL" id="JBHSGG010000002">
    <property type="protein sequence ID" value="MFC4726802.1"/>
    <property type="molecule type" value="Genomic_DNA"/>
</dbReference>
<evidence type="ECO:0000256" key="5">
    <source>
        <dbReference type="ARBA" id="ARBA00023136"/>
    </source>
</evidence>
<proteinExistence type="inferred from homology"/>
<feature type="transmembrane region" description="Helical" evidence="7">
    <location>
        <begin position="320"/>
        <end position="345"/>
    </location>
</feature>
<reference evidence="9" key="1">
    <citation type="journal article" date="2019" name="Int. J. Syst. Evol. Microbiol.">
        <title>The Global Catalogue of Microorganisms (GCM) 10K type strain sequencing project: providing services to taxonomists for standard genome sequencing and annotation.</title>
        <authorList>
            <consortium name="The Broad Institute Genomics Platform"/>
            <consortium name="The Broad Institute Genome Sequencing Center for Infectious Disease"/>
            <person name="Wu L."/>
            <person name="Ma J."/>
        </authorList>
    </citation>
    <scope>NUCLEOTIDE SEQUENCE [LARGE SCALE GENOMIC DNA]</scope>
    <source>
        <strain evidence="9">CGMCC 1.13574</strain>
    </source>
</reference>
<feature type="transmembrane region" description="Helical" evidence="7">
    <location>
        <begin position="258"/>
        <end position="279"/>
    </location>
</feature>
<comment type="similarity">
    <text evidence="2">Belongs to the autoinducer-2 exporter (AI-2E) (TC 2.A.86) family.</text>
</comment>
<comment type="subcellular location">
    <subcellularLocation>
        <location evidence="1">Membrane</location>
        <topology evidence="1">Multi-pass membrane protein</topology>
    </subcellularLocation>
</comment>
<evidence type="ECO:0000256" key="4">
    <source>
        <dbReference type="ARBA" id="ARBA00022989"/>
    </source>
</evidence>
<feature type="transmembrane region" description="Helical" evidence="7">
    <location>
        <begin position="217"/>
        <end position="238"/>
    </location>
</feature>
<gene>
    <name evidence="8" type="ORF">ACFO3Q_01235</name>
</gene>
<dbReference type="InterPro" id="IPR002549">
    <property type="entry name" value="AI-2E-like"/>
</dbReference>
<dbReference type="RefSeq" id="WP_377002754.1">
    <property type="nucleotide sequence ID" value="NZ_JBHSGG010000002.1"/>
</dbReference>
<feature type="transmembrane region" description="Helical" evidence="7">
    <location>
        <begin position="162"/>
        <end position="182"/>
    </location>
</feature>
<dbReference type="Proteomes" id="UP001595892">
    <property type="component" value="Unassembled WGS sequence"/>
</dbReference>
<accession>A0ABV9NEI8</accession>
<keyword evidence="4 7" id="KW-1133">Transmembrane helix</keyword>
<dbReference type="PANTHER" id="PTHR21716:SF16">
    <property type="entry name" value="BLL1467 PROTEIN"/>
    <property type="match status" value="1"/>
</dbReference>